<name>I7LKM5_9CLOT</name>
<feature type="transmembrane region" description="Helical" evidence="1">
    <location>
        <begin position="145"/>
        <end position="165"/>
    </location>
</feature>
<gene>
    <name evidence="2" type="ORF">CAAU_2492</name>
</gene>
<accession>I7LKM5</accession>
<reference evidence="2 3" key="1">
    <citation type="journal article" date="2011" name="J. Bacteriol.">
        <title>Draft genome sequence of Caloramator australicus strain RC3T, a thermoanaerobe from the Great Artesian Basin of Australia.</title>
        <authorList>
            <person name="Ogg C.D."/>
            <person name="Patel B.K.C."/>
        </authorList>
    </citation>
    <scope>NUCLEOTIDE SEQUENCE [LARGE SCALE GENOMIC DNA]</scope>
    <source>
        <strain evidence="2 3">RC3</strain>
    </source>
</reference>
<dbReference type="Proteomes" id="UP000007652">
    <property type="component" value="Unassembled WGS sequence"/>
</dbReference>
<evidence type="ECO:0000313" key="2">
    <source>
        <dbReference type="EMBL" id="CCJ34575.1"/>
    </source>
</evidence>
<dbReference type="InterPro" id="IPR014196">
    <property type="entry name" value="SpoIIM"/>
</dbReference>
<dbReference type="STRING" id="857293.CAAU_2492"/>
<keyword evidence="1" id="KW-0472">Membrane</keyword>
<dbReference type="NCBIfam" id="TIGR02831">
    <property type="entry name" value="spo_II_M"/>
    <property type="match status" value="1"/>
</dbReference>
<dbReference type="Pfam" id="PF01944">
    <property type="entry name" value="SpoIIM"/>
    <property type="match status" value="1"/>
</dbReference>
<dbReference type="EMBL" id="CAKP01000138">
    <property type="protein sequence ID" value="CCJ34575.1"/>
    <property type="molecule type" value="Genomic_DNA"/>
</dbReference>
<keyword evidence="1" id="KW-1133">Transmembrane helix</keyword>
<feature type="transmembrane region" description="Helical" evidence="1">
    <location>
        <begin position="113"/>
        <end position="133"/>
    </location>
</feature>
<dbReference type="InterPro" id="IPR002798">
    <property type="entry name" value="SpoIIM-like"/>
</dbReference>
<protein>
    <submittedName>
        <fullName evidence="2">Stage II sporulation protein M (SpoIIM)</fullName>
    </submittedName>
</protein>
<sequence>MFTFGIALGALSAKGINYTEKQELVMYLNNFFQVINKENTNSFIIFLKLLKNNFIIIFILWILSLTYLGLIFSNLVSLFKGFIIGFNVAFILQAFGMKGFLFILLSFLPQNLFYVPAYLFICSFSFVYSLNLIKKHSNFRNQNDVIGYSFNILALFFIIFIGNILESFVITKIIKALSTYLVIQ</sequence>
<evidence type="ECO:0000313" key="3">
    <source>
        <dbReference type="Proteomes" id="UP000007652"/>
    </source>
</evidence>
<feature type="transmembrane region" description="Helical" evidence="1">
    <location>
        <begin position="84"/>
        <end position="107"/>
    </location>
</feature>
<dbReference type="eggNOG" id="COG1300">
    <property type="taxonomic scope" value="Bacteria"/>
</dbReference>
<keyword evidence="1" id="KW-0812">Transmembrane</keyword>
<organism evidence="2 3">
    <name type="scientific">Caloramator australicus RC3</name>
    <dbReference type="NCBI Taxonomy" id="857293"/>
    <lineage>
        <taxon>Bacteria</taxon>
        <taxon>Bacillati</taxon>
        <taxon>Bacillota</taxon>
        <taxon>Clostridia</taxon>
        <taxon>Eubacteriales</taxon>
        <taxon>Clostridiaceae</taxon>
        <taxon>Caloramator</taxon>
    </lineage>
</organism>
<proteinExistence type="predicted"/>
<dbReference type="AlphaFoldDB" id="I7LKM5"/>
<evidence type="ECO:0000256" key="1">
    <source>
        <dbReference type="SAM" id="Phobius"/>
    </source>
</evidence>
<comment type="caution">
    <text evidence="2">The sequence shown here is derived from an EMBL/GenBank/DDBJ whole genome shotgun (WGS) entry which is preliminary data.</text>
</comment>
<dbReference type="PIRSF" id="PIRSF038973">
    <property type="entry name" value="SpoIIM"/>
    <property type="match status" value="1"/>
</dbReference>
<keyword evidence="3" id="KW-1185">Reference proteome</keyword>
<feature type="transmembrane region" description="Helical" evidence="1">
    <location>
        <begin position="54"/>
        <end position="72"/>
    </location>
</feature>